<dbReference type="Pfam" id="PF00512">
    <property type="entry name" value="HisKA"/>
    <property type="match status" value="1"/>
</dbReference>
<gene>
    <name evidence="17" type="ORF">HPT30_17775</name>
</gene>
<dbReference type="CDD" id="cd00082">
    <property type="entry name" value="HisKA"/>
    <property type="match status" value="1"/>
</dbReference>
<keyword evidence="9 17" id="KW-0418">Kinase</keyword>
<dbReference type="Gene3D" id="1.10.287.130">
    <property type="match status" value="1"/>
</dbReference>
<evidence type="ECO:0000256" key="10">
    <source>
        <dbReference type="ARBA" id="ARBA00022840"/>
    </source>
</evidence>
<dbReference type="EMBL" id="JABWCS010000213">
    <property type="protein sequence ID" value="NUU62196.1"/>
    <property type="molecule type" value="Genomic_DNA"/>
</dbReference>
<evidence type="ECO:0000313" key="18">
    <source>
        <dbReference type="Proteomes" id="UP000564806"/>
    </source>
</evidence>
<dbReference type="InterPro" id="IPR003661">
    <property type="entry name" value="HisK_dim/P_dom"/>
</dbReference>
<accession>A0A850EP16</accession>
<dbReference type="RefSeq" id="WP_175372689.1">
    <property type="nucleotide sequence ID" value="NZ_JABWCS010000213.1"/>
</dbReference>
<evidence type="ECO:0000256" key="5">
    <source>
        <dbReference type="ARBA" id="ARBA00022553"/>
    </source>
</evidence>
<dbReference type="AlphaFoldDB" id="A0A850EP16"/>
<keyword evidence="13 14" id="KW-0472">Membrane</keyword>
<feature type="domain" description="HAMP" evidence="16">
    <location>
        <begin position="196"/>
        <end position="248"/>
    </location>
</feature>
<dbReference type="InterPro" id="IPR036890">
    <property type="entry name" value="HATPase_C_sf"/>
</dbReference>
<dbReference type="InterPro" id="IPR003594">
    <property type="entry name" value="HATPase_dom"/>
</dbReference>
<dbReference type="SMART" id="SM00388">
    <property type="entry name" value="HisKA"/>
    <property type="match status" value="1"/>
</dbReference>
<dbReference type="Pfam" id="PF00672">
    <property type="entry name" value="HAMP"/>
    <property type="match status" value="1"/>
</dbReference>
<evidence type="ECO:0000256" key="9">
    <source>
        <dbReference type="ARBA" id="ARBA00022777"/>
    </source>
</evidence>
<keyword evidence="18" id="KW-1185">Reference proteome</keyword>
<evidence type="ECO:0000256" key="1">
    <source>
        <dbReference type="ARBA" id="ARBA00000085"/>
    </source>
</evidence>
<proteinExistence type="predicted"/>
<dbReference type="PRINTS" id="PR00344">
    <property type="entry name" value="BCTRLSENSOR"/>
</dbReference>
<feature type="transmembrane region" description="Helical" evidence="14">
    <location>
        <begin position="171"/>
        <end position="190"/>
    </location>
</feature>
<dbReference type="FunFam" id="3.30.565.10:FF:000006">
    <property type="entry name" value="Sensor histidine kinase WalK"/>
    <property type="match status" value="1"/>
</dbReference>
<dbReference type="SMART" id="SM00387">
    <property type="entry name" value="HATPase_c"/>
    <property type="match status" value="1"/>
</dbReference>
<dbReference type="Gene3D" id="6.10.340.10">
    <property type="match status" value="1"/>
</dbReference>
<dbReference type="PANTHER" id="PTHR45528:SF1">
    <property type="entry name" value="SENSOR HISTIDINE KINASE CPXA"/>
    <property type="match status" value="1"/>
</dbReference>
<name>A0A850EP16_9BACL</name>
<dbReference type="GO" id="GO:0005886">
    <property type="term" value="C:plasma membrane"/>
    <property type="evidence" value="ECO:0007669"/>
    <property type="project" value="UniProtKB-SubCell"/>
</dbReference>
<keyword evidence="7 14" id="KW-0812">Transmembrane</keyword>
<organism evidence="17 18">
    <name type="scientific">Paenibacillus agri</name>
    <dbReference type="NCBI Taxonomy" id="2744309"/>
    <lineage>
        <taxon>Bacteria</taxon>
        <taxon>Bacillati</taxon>
        <taxon>Bacillota</taxon>
        <taxon>Bacilli</taxon>
        <taxon>Bacillales</taxon>
        <taxon>Paenibacillaceae</taxon>
        <taxon>Paenibacillus</taxon>
    </lineage>
</organism>
<comment type="subcellular location">
    <subcellularLocation>
        <location evidence="2">Cell membrane</location>
        <topology evidence="2">Multi-pass membrane protein</topology>
    </subcellularLocation>
</comment>
<evidence type="ECO:0000256" key="3">
    <source>
        <dbReference type="ARBA" id="ARBA00012438"/>
    </source>
</evidence>
<evidence type="ECO:0000313" key="17">
    <source>
        <dbReference type="EMBL" id="NUU62196.1"/>
    </source>
</evidence>
<keyword evidence="11 14" id="KW-1133">Transmembrane helix</keyword>
<evidence type="ECO:0000256" key="4">
    <source>
        <dbReference type="ARBA" id="ARBA00022475"/>
    </source>
</evidence>
<evidence type="ECO:0000256" key="7">
    <source>
        <dbReference type="ARBA" id="ARBA00022692"/>
    </source>
</evidence>
<dbReference type="PROSITE" id="PS50885">
    <property type="entry name" value="HAMP"/>
    <property type="match status" value="1"/>
</dbReference>
<dbReference type="InterPro" id="IPR004358">
    <property type="entry name" value="Sig_transdc_His_kin-like_C"/>
</dbReference>
<reference evidence="17" key="1">
    <citation type="submission" date="2020-06" db="EMBL/GenBank/DDBJ databases">
        <title>Paenibacillus sp. nov., isolated from soil.</title>
        <authorList>
            <person name="Seo Y.L."/>
        </authorList>
    </citation>
    <scope>NUCLEOTIDE SEQUENCE [LARGE SCALE GENOMIC DNA]</scope>
    <source>
        <strain evidence="17">JW14</strain>
    </source>
</reference>
<evidence type="ECO:0000256" key="2">
    <source>
        <dbReference type="ARBA" id="ARBA00004651"/>
    </source>
</evidence>
<dbReference type="PANTHER" id="PTHR45528">
    <property type="entry name" value="SENSOR HISTIDINE KINASE CPXA"/>
    <property type="match status" value="1"/>
</dbReference>
<evidence type="ECO:0000256" key="6">
    <source>
        <dbReference type="ARBA" id="ARBA00022679"/>
    </source>
</evidence>
<evidence type="ECO:0000256" key="12">
    <source>
        <dbReference type="ARBA" id="ARBA00023012"/>
    </source>
</evidence>
<dbReference type="PROSITE" id="PS50109">
    <property type="entry name" value="HIS_KIN"/>
    <property type="match status" value="1"/>
</dbReference>
<evidence type="ECO:0000259" key="15">
    <source>
        <dbReference type="PROSITE" id="PS50109"/>
    </source>
</evidence>
<dbReference type="CDD" id="cd06225">
    <property type="entry name" value="HAMP"/>
    <property type="match status" value="1"/>
</dbReference>
<keyword evidence="8" id="KW-0547">Nucleotide-binding</keyword>
<dbReference type="GO" id="GO:0005524">
    <property type="term" value="F:ATP binding"/>
    <property type="evidence" value="ECO:0007669"/>
    <property type="project" value="UniProtKB-KW"/>
</dbReference>
<dbReference type="InterPro" id="IPR003660">
    <property type="entry name" value="HAMP_dom"/>
</dbReference>
<keyword evidence="4" id="KW-1003">Cell membrane</keyword>
<dbReference type="SMART" id="SM00304">
    <property type="entry name" value="HAMP"/>
    <property type="match status" value="1"/>
</dbReference>
<sequence>MSIRMKFLLSYAAMLVVPLLLILITAILLTIVYHGDVQSLESAYGSKFDGMEERDTRDLIKHTFMQNKELLTDPVFLNDLSADMLKKNTYIYIRADHKALYASDDFLLKKGLIDSLPDFKQAGTHNEPYREKYNNDSYQIAQFDLLSKDAEPVSIFLVSKIDPLVQFVRTFFPILFLSTVVVLLLTHTLLTTYMSRRIIRPLLELRKAARMVTDGDLDFKVEIRGKDELGQLGMAFEEMRSRLQASIQVQQQYENNRKELITNISHDLKTPITAIKGYVDGILEGVADSPEKTEKYMRTIAAKAGEMDHLIDELFLYSKLDMQKLPFSFESVPIFPFLNDWADELKVELEKQKVDLQIDMDGGEAAKVAVDRDSFKRVLGNIIQNSLKYMDKPNKKITVSTRIENHALTLAIGDNGPGVPSEAAEHIFERFYRAEQSRNTKTGGSGLGLAIAKQIIVEHGGGIYADSQEGEGMVIRIVLPIEEEALVHAENDTDRRR</sequence>
<keyword evidence="6" id="KW-0808">Transferase</keyword>
<dbReference type="SUPFAM" id="SSF47384">
    <property type="entry name" value="Homodimeric domain of signal transducing histidine kinase"/>
    <property type="match status" value="1"/>
</dbReference>
<evidence type="ECO:0000256" key="11">
    <source>
        <dbReference type="ARBA" id="ARBA00022989"/>
    </source>
</evidence>
<dbReference type="Proteomes" id="UP000564806">
    <property type="component" value="Unassembled WGS sequence"/>
</dbReference>
<evidence type="ECO:0000256" key="8">
    <source>
        <dbReference type="ARBA" id="ARBA00022741"/>
    </source>
</evidence>
<protein>
    <recommendedName>
        <fullName evidence="3">histidine kinase</fullName>
        <ecNumber evidence="3">2.7.13.3</ecNumber>
    </recommendedName>
</protein>
<feature type="transmembrane region" description="Helical" evidence="14">
    <location>
        <begin position="7"/>
        <end position="33"/>
    </location>
</feature>
<dbReference type="EC" id="2.7.13.3" evidence="3"/>
<keyword evidence="10" id="KW-0067">ATP-binding</keyword>
<dbReference type="InterPro" id="IPR005467">
    <property type="entry name" value="His_kinase_dom"/>
</dbReference>
<dbReference type="CDD" id="cd00075">
    <property type="entry name" value="HATPase"/>
    <property type="match status" value="1"/>
</dbReference>
<comment type="catalytic activity">
    <reaction evidence="1">
        <text>ATP + protein L-histidine = ADP + protein N-phospho-L-histidine.</text>
        <dbReference type="EC" id="2.7.13.3"/>
    </reaction>
</comment>
<evidence type="ECO:0000259" key="16">
    <source>
        <dbReference type="PROSITE" id="PS50885"/>
    </source>
</evidence>
<evidence type="ECO:0000256" key="13">
    <source>
        <dbReference type="ARBA" id="ARBA00023136"/>
    </source>
</evidence>
<dbReference type="InterPro" id="IPR036097">
    <property type="entry name" value="HisK_dim/P_sf"/>
</dbReference>
<dbReference type="Pfam" id="PF02518">
    <property type="entry name" value="HATPase_c"/>
    <property type="match status" value="1"/>
</dbReference>
<dbReference type="SUPFAM" id="SSF158472">
    <property type="entry name" value="HAMP domain-like"/>
    <property type="match status" value="1"/>
</dbReference>
<dbReference type="SUPFAM" id="SSF55874">
    <property type="entry name" value="ATPase domain of HSP90 chaperone/DNA topoisomerase II/histidine kinase"/>
    <property type="match status" value="1"/>
</dbReference>
<keyword evidence="5" id="KW-0597">Phosphoprotein</keyword>
<evidence type="ECO:0000256" key="14">
    <source>
        <dbReference type="SAM" id="Phobius"/>
    </source>
</evidence>
<dbReference type="Gene3D" id="3.30.565.10">
    <property type="entry name" value="Histidine kinase-like ATPase, C-terminal domain"/>
    <property type="match status" value="1"/>
</dbReference>
<feature type="domain" description="Histidine kinase" evidence="15">
    <location>
        <begin position="263"/>
        <end position="483"/>
    </location>
</feature>
<keyword evidence="12" id="KW-0902">Two-component regulatory system</keyword>
<comment type="caution">
    <text evidence="17">The sequence shown here is derived from an EMBL/GenBank/DDBJ whole genome shotgun (WGS) entry which is preliminary data.</text>
</comment>
<dbReference type="FunFam" id="1.10.287.130:FF:000001">
    <property type="entry name" value="Two-component sensor histidine kinase"/>
    <property type="match status" value="1"/>
</dbReference>
<dbReference type="GO" id="GO:0000155">
    <property type="term" value="F:phosphorelay sensor kinase activity"/>
    <property type="evidence" value="ECO:0007669"/>
    <property type="project" value="InterPro"/>
</dbReference>
<dbReference type="InterPro" id="IPR050398">
    <property type="entry name" value="HssS/ArlS-like"/>
</dbReference>